<evidence type="ECO:0000313" key="3">
    <source>
        <dbReference type="Proteomes" id="UP001243713"/>
    </source>
</evidence>
<organism evidence="2 3">
    <name type="scientific">Pseudomonas migulae</name>
    <dbReference type="NCBI Taxonomy" id="78543"/>
    <lineage>
        <taxon>Bacteria</taxon>
        <taxon>Pseudomonadati</taxon>
        <taxon>Pseudomonadota</taxon>
        <taxon>Gammaproteobacteria</taxon>
        <taxon>Pseudomonadales</taxon>
        <taxon>Pseudomonadaceae</taxon>
        <taxon>Pseudomonas</taxon>
    </lineage>
</organism>
<gene>
    <name evidence="2" type="ORF">MOQ58_20585</name>
</gene>
<name>A0ABY8MP79_9PSED</name>
<accession>A0ABY8MP79</accession>
<proteinExistence type="predicted"/>
<dbReference type="RefSeq" id="WP_280161817.1">
    <property type="nucleotide sequence ID" value="NZ_CP093428.1"/>
</dbReference>
<protein>
    <recommendedName>
        <fullName evidence="4">Cytochrome c domain-containing protein</fullName>
    </recommendedName>
</protein>
<feature type="chain" id="PRO_5046880985" description="Cytochrome c domain-containing protein" evidence="1">
    <location>
        <begin position="36"/>
        <end position="469"/>
    </location>
</feature>
<evidence type="ECO:0000256" key="1">
    <source>
        <dbReference type="SAM" id="SignalP"/>
    </source>
</evidence>
<reference evidence="2 3" key="1">
    <citation type="submission" date="2022-03" db="EMBL/GenBank/DDBJ databases">
        <title>Plant growth promoting endophytes with ACC deaminase activity.</title>
        <authorList>
            <person name="Charles T."/>
            <person name="Van Dyk A."/>
            <person name="Cheng J."/>
            <person name="Heil J."/>
        </authorList>
    </citation>
    <scope>NUCLEOTIDE SEQUENCE [LARGE SCALE GENOMIC DNA]</scope>
    <source>
        <strain evidence="2 3">8R6</strain>
    </source>
</reference>
<dbReference type="PROSITE" id="PS51257">
    <property type="entry name" value="PROKAR_LIPOPROTEIN"/>
    <property type="match status" value="1"/>
</dbReference>
<evidence type="ECO:0008006" key="4">
    <source>
        <dbReference type="Google" id="ProtNLM"/>
    </source>
</evidence>
<evidence type="ECO:0000313" key="2">
    <source>
        <dbReference type="EMBL" id="WGK88919.1"/>
    </source>
</evidence>
<dbReference type="EMBL" id="CP093428">
    <property type="protein sequence ID" value="WGK88919.1"/>
    <property type="molecule type" value="Genomic_DNA"/>
</dbReference>
<dbReference type="Proteomes" id="UP001243713">
    <property type="component" value="Chromosome"/>
</dbReference>
<feature type="signal peptide" evidence="1">
    <location>
        <begin position="1"/>
        <end position="35"/>
    </location>
</feature>
<sequence length="469" mass="53314">MNKFRSVTKKTNSRFMPIPTFAFSILISYACSVNALSYTPGFENSTPPRKGEVAEWPKEKFKANYNFPITVADQSNQPWMVKNPKILSERADYYKAVLDYGLQALDGDMTNGCPQASADWFHAPWMTRGPSGREPLCGLTKERSTRAGYVYPSLTTKRQAWAVGLYNNTGGYQFGQVWKDKNNPDLTKLNFQNGSFVIKFLFVDIDKNDKEYTHLIGSPEWKAHVYLDEKESTVIDREGKRKTKPMKLIQIDFGVKDQRFSSTTGWIFGTFMYNNQTGEEPANWRDNLVPVGLAWGNDPGKTDSASFSEGFLSDEIKSLRSTGVLFDPNKRTYFGANDRVNGPIDNPESSCLSCHGTAQVHAKKSIWQPITPAIKNGANAPEEIRMLWFRNIKSGEPFVFTDAQLSEVSNPVGQPIEWTPPLMKEFVSTDYSLQMRMGIENKYEEELTKKAKTPQQFKDLNMFYHKISR</sequence>
<keyword evidence="1" id="KW-0732">Signal</keyword>
<keyword evidence="3" id="KW-1185">Reference proteome</keyword>